<dbReference type="AlphaFoldDB" id="A0A4U5V4C2"/>
<reference evidence="2 3" key="1">
    <citation type="submission" date="2019-01" db="EMBL/GenBank/DDBJ databases">
        <title>Genome Assembly of Collichthys lucidus.</title>
        <authorList>
            <person name="Cai M."/>
            <person name="Xiao S."/>
        </authorList>
    </citation>
    <scope>NUCLEOTIDE SEQUENCE [LARGE SCALE GENOMIC DNA]</scope>
    <source>
        <strain evidence="2">JT15FE1705JMU</strain>
        <tissue evidence="2">Muscle</tissue>
    </source>
</reference>
<feature type="compositionally biased region" description="Basic residues" evidence="1">
    <location>
        <begin position="161"/>
        <end position="175"/>
    </location>
</feature>
<keyword evidence="3" id="KW-1185">Reference proteome</keyword>
<feature type="compositionally biased region" description="Basic and acidic residues" evidence="1">
    <location>
        <begin position="176"/>
        <end position="199"/>
    </location>
</feature>
<evidence type="ECO:0000256" key="1">
    <source>
        <dbReference type="SAM" id="MobiDB-lite"/>
    </source>
</evidence>
<proteinExistence type="predicted"/>
<evidence type="ECO:0000313" key="2">
    <source>
        <dbReference type="EMBL" id="TKS82677.1"/>
    </source>
</evidence>
<feature type="region of interest" description="Disordered" evidence="1">
    <location>
        <begin position="69"/>
        <end position="214"/>
    </location>
</feature>
<name>A0A4U5V4C2_COLLU</name>
<evidence type="ECO:0000313" key="3">
    <source>
        <dbReference type="Proteomes" id="UP000298787"/>
    </source>
</evidence>
<sequence length="246" mass="28521">MLTCRADHSYPTYRLWSSYNDQSLRADNRDQASTSLTSVHQHLPTWLSHQEHPPILELASAFSRLAISTDQDPSEPQGNTEERAQPELQLPVTSDQAQSYRGGLKPAMKRQRDTSSLSGESTQPERKRKKMDVDSKEASFRAAEETPRKKRKRAAFIEQQKKKRRMRRLFRHSRKAPSERPTDAPEMKPPRKRTWDSPHAHSGSGDPGIIPPKRMKMNQDSVQTLKEHKMFPSFRSYNMIIFRLKM</sequence>
<dbReference type="Proteomes" id="UP000298787">
    <property type="component" value="Chromosome 14"/>
</dbReference>
<protein>
    <submittedName>
        <fullName evidence="2">Uncharacterized protein</fullName>
    </submittedName>
</protein>
<dbReference type="EMBL" id="CM014091">
    <property type="protein sequence ID" value="TKS82677.1"/>
    <property type="molecule type" value="Genomic_DNA"/>
</dbReference>
<feature type="compositionally biased region" description="Polar residues" evidence="1">
    <location>
        <begin position="69"/>
        <end position="79"/>
    </location>
</feature>
<organism evidence="2 3">
    <name type="scientific">Collichthys lucidus</name>
    <name type="common">Big head croaker</name>
    <name type="synonym">Sciaena lucida</name>
    <dbReference type="NCBI Taxonomy" id="240159"/>
    <lineage>
        <taxon>Eukaryota</taxon>
        <taxon>Metazoa</taxon>
        <taxon>Chordata</taxon>
        <taxon>Craniata</taxon>
        <taxon>Vertebrata</taxon>
        <taxon>Euteleostomi</taxon>
        <taxon>Actinopterygii</taxon>
        <taxon>Neopterygii</taxon>
        <taxon>Teleostei</taxon>
        <taxon>Neoteleostei</taxon>
        <taxon>Acanthomorphata</taxon>
        <taxon>Eupercaria</taxon>
        <taxon>Sciaenidae</taxon>
        <taxon>Collichthys</taxon>
    </lineage>
</organism>
<gene>
    <name evidence="2" type="ORF">D9C73_016786</name>
</gene>
<accession>A0A4U5V4C2</accession>
<feature type="compositionally biased region" description="Basic and acidic residues" evidence="1">
    <location>
        <begin position="131"/>
        <end position="147"/>
    </location>
</feature>